<gene>
    <name evidence="1" type="ORF">TSUD_283600</name>
</gene>
<proteinExistence type="predicted"/>
<reference evidence="2" key="1">
    <citation type="journal article" date="2017" name="Front. Plant Sci.">
        <title>Climate Clever Clovers: New Paradigm to Reduce the Environmental Footprint of Ruminants by Breeding Low Methanogenic Forages Utilizing Haplotype Variation.</title>
        <authorList>
            <person name="Kaur P."/>
            <person name="Appels R."/>
            <person name="Bayer P.E."/>
            <person name="Keeble-Gagnere G."/>
            <person name="Wang J."/>
            <person name="Hirakawa H."/>
            <person name="Shirasawa K."/>
            <person name="Vercoe P."/>
            <person name="Stefanova K."/>
            <person name="Durmic Z."/>
            <person name="Nichols P."/>
            <person name="Revell C."/>
            <person name="Isobe S.N."/>
            <person name="Edwards D."/>
            <person name="Erskine W."/>
        </authorList>
    </citation>
    <scope>NUCLEOTIDE SEQUENCE [LARGE SCALE GENOMIC DNA]</scope>
    <source>
        <strain evidence="2">cv. Daliak</strain>
    </source>
</reference>
<keyword evidence="2" id="KW-1185">Reference proteome</keyword>
<sequence>MRMRKFTEILERNHLDMMTKINQITDATLKLIRIMDAKIQQGNTSFSHATMMNSTKQEVRSVKLDF</sequence>
<evidence type="ECO:0000313" key="1">
    <source>
        <dbReference type="EMBL" id="GAU42936.1"/>
    </source>
</evidence>
<organism evidence="1 2">
    <name type="scientific">Trifolium subterraneum</name>
    <name type="common">Subterranean clover</name>
    <dbReference type="NCBI Taxonomy" id="3900"/>
    <lineage>
        <taxon>Eukaryota</taxon>
        <taxon>Viridiplantae</taxon>
        <taxon>Streptophyta</taxon>
        <taxon>Embryophyta</taxon>
        <taxon>Tracheophyta</taxon>
        <taxon>Spermatophyta</taxon>
        <taxon>Magnoliopsida</taxon>
        <taxon>eudicotyledons</taxon>
        <taxon>Gunneridae</taxon>
        <taxon>Pentapetalae</taxon>
        <taxon>rosids</taxon>
        <taxon>fabids</taxon>
        <taxon>Fabales</taxon>
        <taxon>Fabaceae</taxon>
        <taxon>Papilionoideae</taxon>
        <taxon>50 kb inversion clade</taxon>
        <taxon>NPAAA clade</taxon>
        <taxon>Hologalegina</taxon>
        <taxon>IRL clade</taxon>
        <taxon>Trifolieae</taxon>
        <taxon>Trifolium</taxon>
    </lineage>
</organism>
<dbReference type="EMBL" id="DF973947">
    <property type="protein sequence ID" value="GAU42936.1"/>
    <property type="molecule type" value="Genomic_DNA"/>
</dbReference>
<name>A0A2Z6NGH1_TRISU</name>
<dbReference type="Proteomes" id="UP000242715">
    <property type="component" value="Unassembled WGS sequence"/>
</dbReference>
<accession>A0A2Z6NGH1</accession>
<evidence type="ECO:0000313" key="2">
    <source>
        <dbReference type="Proteomes" id="UP000242715"/>
    </source>
</evidence>
<dbReference type="AlphaFoldDB" id="A0A2Z6NGH1"/>
<protein>
    <submittedName>
        <fullName evidence="1">Uncharacterized protein</fullName>
    </submittedName>
</protein>